<reference evidence="2" key="1">
    <citation type="submission" date="2014-11" db="EMBL/GenBank/DDBJ databases">
        <authorList>
            <person name="Amaro Gonzalez C."/>
        </authorList>
    </citation>
    <scope>NUCLEOTIDE SEQUENCE</scope>
</reference>
<organism evidence="2">
    <name type="scientific">Anguilla anguilla</name>
    <name type="common">European freshwater eel</name>
    <name type="synonym">Muraena anguilla</name>
    <dbReference type="NCBI Taxonomy" id="7936"/>
    <lineage>
        <taxon>Eukaryota</taxon>
        <taxon>Metazoa</taxon>
        <taxon>Chordata</taxon>
        <taxon>Craniata</taxon>
        <taxon>Vertebrata</taxon>
        <taxon>Euteleostomi</taxon>
        <taxon>Actinopterygii</taxon>
        <taxon>Neopterygii</taxon>
        <taxon>Teleostei</taxon>
        <taxon>Anguilliformes</taxon>
        <taxon>Anguillidae</taxon>
        <taxon>Anguilla</taxon>
    </lineage>
</organism>
<evidence type="ECO:0000313" key="2">
    <source>
        <dbReference type="EMBL" id="JAH15532.1"/>
    </source>
</evidence>
<evidence type="ECO:0000256" key="1">
    <source>
        <dbReference type="SAM" id="Phobius"/>
    </source>
</evidence>
<reference evidence="2" key="2">
    <citation type="journal article" date="2015" name="Fish Shellfish Immunol.">
        <title>Early steps in the European eel (Anguilla anguilla)-Vibrio vulnificus interaction in the gills: Role of the RtxA13 toxin.</title>
        <authorList>
            <person name="Callol A."/>
            <person name="Pajuelo D."/>
            <person name="Ebbesson L."/>
            <person name="Teles M."/>
            <person name="MacKenzie S."/>
            <person name="Amaro C."/>
        </authorList>
    </citation>
    <scope>NUCLEOTIDE SEQUENCE</scope>
</reference>
<keyword evidence="1" id="KW-1133">Transmembrane helix</keyword>
<sequence length="59" mass="6611">MSSLVEFEAFPINLETAAKVNLTVAFLFIFLLLNVFLLKWVVGIDRELWSLSGLTCCAC</sequence>
<protein>
    <submittedName>
        <fullName evidence="2">Uncharacterized protein</fullName>
    </submittedName>
</protein>
<proteinExistence type="predicted"/>
<keyword evidence="1" id="KW-0812">Transmembrane</keyword>
<accession>A0A0E9QGA3</accession>
<dbReference type="AlphaFoldDB" id="A0A0E9QGA3"/>
<name>A0A0E9QGA3_ANGAN</name>
<feature type="transmembrane region" description="Helical" evidence="1">
    <location>
        <begin position="20"/>
        <end position="42"/>
    </location>
</feature>
<dbReference type="EMBL" id="GBXM01093045">
    <property type="protein sequence ID" value="JAH15532.1"/>
    <property type="molecule type" value="Transcribed_RNA"/>
</dbReference>
<keyword evidence="1" id="KW-0472">Membrane</keyword>